<name>A0A3L7AG25_9MICO</name>
<accession>A0A3L7AG25</accession>
<dbReference type="OrthoDB" id="5122834at2"/>
<protein>
    <recommendedName>
        <fullName evidence="3">Glutaminase</fullName>
    </recommendedName>
</protein>
<dbReference type="RefSeq" id="WP_121689485.1">
    <property type="nucleotide sequence ID" value="NZ_RCUY01000015.1"/>
</dbReference>
<keyword evidence="2" id="KW-1185">Reference proteome</keyword>
<dbReference type="EMBL" id="RCUY01000015">
    <property type="protein sequence ID" value="RLP79319.1"/>
    <property type="molecule type" value="Genomic_DNA"/>
</dbReference>
<dbReference type="Proteomes" id="UP000269438">
    <property type="component" value="Unassembled WGS sequence"/>
</dbReference>
<gene>
    <name evidence="1" type="ORF">D9V34_16140</name>
</gene>
<proteinExistence type="predicted"/>
<evidence type="ECO:0000313" key="2">
    <source>
        <dbReference type="Proteomes" id="UP000269438"/>
    </source>
</evidence>
<dbReference type="AlphaFoldDB" id="A0A3L7AG25"/>
<evidence type="ECO:0008006" key="3">
    <source>
        <dbReference type="Google" id="ProtNLM"/>
    </source>
</evidence>
<evidence type="ECO:0000313" key="1">
    <source>
        <dbReference type="EMBL" id="RLP79319.1"/>
    </source>
</evidence>
<reference evidence="1 2" key="1">
    <citation type="submission" date="2018-10" db="EMBL/GenBank/DDBJ databases">
        <authorList>
            <person name="Li J."/>
        </authorList>
    </citation>
    <scope>NUCLEOTIDE SEQUENCE [LARGE SCALE GENOMIC DNA]</scope>
    <source>
        <strain evidence="1 2">JCM 11654</strain>
    </source>
</reference>
<comment type="caution">
    <text evidence="1">The sequence shown here is derived from an EMBL/GenBank/DDBJ whole genome shotgun (WGS) entry which is preliminary data.</text>
</comment>
<sequence>MSDRVPPLPEIITRALDSLRTAGLPPELRAEFVPAHTRLMIPRRAAVIPRGEVWRLGSLLLGPEGDLYETGEVVRASEPGWPGHQSVLAEQRREYRSAAQRAKIAPGTVINLGWTPIDQDPEALASSSGALFLRDGEPLVRWVPGNDAAAIGLGAYLDERIELLAHAHPRD</sequence>
<organism evidence="1 2">
    <name type="scientific">Mycetocola lacteus</name>
    <dbReference type="NCBI Taxonomy" id="76637"/>
    <lineage>
        <taxon>Bacteria</taxon>
        <taxon>Bacillati</taxon>
        <taxon>Actinomycetota</taxon>
        <taxon>Actinomycetes</taxon>
        <taxon>Micrococcales</taxon>
        <taxon>Microbacteriaceae</taxon>
        <taxon>Mycetocola</taxon>
    </lineage>
</organism>